<proteinExistence type="predicted"/>
<dbReference type="EMBL" id="CP013979">
    <property type="protein sequence ID" value="ANJ27121.1"/>
    <property type="molecule type" value="Genomic_DNA"/>
</dbReference>
<keyword evidence="2" id="KW-1185">Reference proteome</keyword>
<dbReference type="AlphaFoldDB" id="A0A191WFT7"/>
<protein>
    <submittedName>
        <fullName evidence="1">Uncharacterized protein</fullName>
    </submittedName>
</protein>
<accession>A0A191WFT7</accession>
<sequence length="68" mass="7332">MIALGSTTAAPAFAATTSTITVEGLQSKCLQVRKVYIQEKYTVGPCVYAGVRIYPNGSNPVYTFTARR</sequence>
<gene>
    <name evidence="1" type="ORF">ATC03_10665</name>
</gene>
<dbReference type="KEGG" id="agy:ATC03_10665"/>
<evidence type="ECO:0000313" key="1">
    <source>
        <dbReference type="EMBL" id="ANJ27121.1"/>
    </source>
</evidence>
<reference evidence="1 2" key="1">
    <citation type="journal article" date="2016" name="Int. J. Syst. Evol. Microbiol.">
        <title>Agromyces aureus sp. nov., isolated from the rhizosphere of Salix caprea L. grown in a heavy-metal-contaminated soil.</title>
        <authorList>
            <person name="Corretto E."/>
            <person name="Antonielli L."/>
            <person name="Sessitsch A."/>
            <person name="Compant S."/>
            <person name="Gorfer M."/>
            <person name="Kuffner M."/>
            <person name="Brader G."/>
        </authorList>
    </citation>
    <scope>NUCLEOTIDE SEQUENCE [LARGE SCALE GENOMIC DNA]</scope>
    <source>
        <strain evidence="1 2">AR33</strain>
    </source>
</reference>
<name>A0A191WFT7_9MICO</name>
<organism evidence="1 2">
    <name type="scientific">Agromyces aureus</name>
    <dbReference type="NCBI Taxonomy" id="453304"/>
    <lineage>
        <taxon>Bacteria</taxon>
        <taxon>Bacillati</taxon>
        <taxon>Actinomycetota</taxon>
        <taxon>Actinomycetes</taxon>
        <taxon>Micrococcales</taxon>
        <taxon>Microbacteriaceae</taxon>
        <taxon>Agromyces</taxon>
    </lineage>
</organism>
<evidence type="ECO:0000313" key="2">
    <source>
        <dbReference type="Proteomes" id="UP000078437"/>
    </source>
</evidence>
<reference evidence="2" key="2">
    <citation type="submission" date="2016-01" db="EMBL/GenBank/DDBJ databases">
        <title>Complete genome sequence of Agromyces aureus AR33T and comparison with related organisms.</title>
        <authorList>
            <person name="Corretto E."/>
            <person name="Antonielli L."/>
            <person name="Sessitsch A."/>
            <person name="Brader G."/>
        </authorList>
    </citation>
    <scope>NUCLEOTIDE SEQUENCE [LARGE SCALE GENOMIC DNA]</scope>
    <source>
        <strain evidence="2">AR33</strain>
    </source>
</reference>
<dbReference type="Proteomes" id="UP000078437">
    <property type="component" value="Chromosome"/>
</dbReference>